<proteinExistence type="predicted"/>
<dbReference type="AlphaFoldDB" id="A0A918ECK1"/>
<dbReference type="Proteomes" id="UP000639606">
    <property type="component" value="Unassembled WGS sequence"/>
</dbReference>
<comment type="caution">
    <text evidence="1">The sequence shown here is derived from an EMBL/GenBank/DDBJ whole genome shotgun (WGS) entry which is preliminary data.</text>
</comment>
<evidence type="ECO:0000313" key="1">
    <source>
        <dbReference type="EMBL" id="GGP36643.1"/>
    </source>
</evidence>
<reference evidence="1" key="2">
    <citation type="submission" date="2020-09" db="EMBL/GenBank/DDBJ databases">
        <authorList>
            <person name="Sun Q."/>
            <person name="Ohkuma M."/>
        </authorList>
    </citation>
    <scope>NUCLEOTIDE SEQUENCE</scope>
    <source>
        <strain evidence="1">JCM 3313</strain>
    </source>
</reference>
<protein>
    <submittedName>
        <fullName evidence="1">Uncharacterized protein</fullName>
    </submittedName>
</protein>
<keyword evidence="2" id="KW-1185">Reference proteome</keyword>
<reference evidence="1" key="1">
    <citation type="journal article" date="2014" name="Int. J. Syst. Evol. Microbiol.">
        <title>Complete genome sequence of Corynebacterium casei LMG S-19264T (=DSM 44701T), isolated from a smear-ripened cheese.</title>
        <authorList>
            <consortium name="US DOE Joint Genome Institute (JGI-PGF)"/>
            <person name="Walter F."/>
            <person name="Albersmeier A."/>
            <person name="Kalinowski J."/>
            <person name="Ruckert C."/>
        </authorList>
    </citation>
    <scope>NUCLEOTIDE SEQUENCE</scope>
    <source>
        <strain evidence="1">JCM 3313</strain>
    </source>
</reference>
<sequence length="119" mass="12684">MPGQHLLARPPAEAGEVRLAVERGRVELLGEPVGGDPVGGDRFGVRLLQFDAQRRAELQRGVDLVVQQVAHGPAGAGRARVELLGGQAARQLDVQGGGGAVECQQVHVVPLNLYERSYY</sequence>
<name>A0A918ECK1_9PSEU</name>
<organism evidence="1 2">
    <name type="scientific">Saccharothrix coeruleofusca</name>
    <dbReference type="NCBI Taxonomy" id="33919"/>
    <lineage>
        <taxon>Bacteria</taxon>
        <taxon>Bacillati</taxon>
        <taxon>Actinomycetota</taxon>
        <taxon>Actinomycetes</taxon>
        <taxon>Pseudonocardiales</taxon>
        <taxon>Pseudonocardiaceae</taxon>
        <taxon>Saccharothrix</taxon>
    </lineage>
</organism>
<accession>A0A918ECK1</accession>
<evidence type="ECO:0000313" key="2">
    <source>
        <dbReference type="Proteomes" id="UP000639606"/>
    </source>
</evidence>
<dbReference type="EMBL" id="BMRG01000001">
    <property type="protein sequence ID" value="GGP36643.1"/>
    <property type="molecule type" value="Genomic_DNA"/>
</dbReference>
<gene>
    <name evidence="1" type="ORF">GCM10010185_04730</name>
</gene>